<keyword evidence="3" id="KW-1185">Reference proteome</keyword>
<protein>
    <submittedName>
        <fullName evidence="2">Uncharacterized protein</fullName>
    </submittedName>
</protein>
<dbReference type="Proteomes" id="UP000001949">
    <property type="component" value="Unassembled WGS sequence"/>
</dbReference>
<accession>Q4N371</accession>
<dbReference type="VEuPathDB" id="PiroplasmaDB:TpMuguga_04g00116"/>
<reference evidence="2 3" key="1">
    <citation type="journal article" date="2005" name="Science">
        <title>Genome sequence of Theileria parva, a bovine pathogen that transforms lymphocytes.</title>
        <authorList>
            <person name="Gardner M.J."/>
            <person name="Bishop R."/>
            <person name="Shah T."/>
            <person name="de Villiers E.P."/>
            <person name="Carlton J.M."/>
            <person name="Hall N."/>
            <person name="Ren Q."/>
            <person name="Paulsen I.T."/>
            <person name="Pain A."/>
            <person name="Berriman M."/>
            <person name="Wilson R.J.M."/>
            <person name="Sato S."/>
            <person name="Ralph S.A."/>
            <person name="Mann D.J."/>
            <person name="Xiong Z."/>
            <person name="Shallom S.J."/>
            <person name="Weidman J."/>
            <person name="Jiang L."/>
            <person name="Lynn J."/>
            <person name="Weaver B."/>
            <person name="Shoaibi A."/>
            <person name="Domingo A.R."/>
            <person name="Wasawo D."/>
            <person name="Crabtree J."/>
            <person name="Wortman J.R."/>
            <person name="Haas B."/>
            <person name="Angiuoli S.V."/>
            <person name="Creasy T.H."/>
            <person name="Lu C."/>
            <person name="Suh B."/>
            <person name="Silva J.C."/>
            <person name="Utterback T.R."/>
            <person name="Feldblyum T.V."/>
            <person name="Pertea M."/>
            <person name="Allen J."/>
            <person name="Nierman W.C."/>
            <person name="Taracha E.L.N."/>
            <person name="Salzberg S.L."/>
            <person name="White O.R."/>
            <person name="Fitzhugh H.A."/>
            <person name="Morzaria S."/>
            <person name="Venter J.C."/>
            <person name="Fraser C.M."/>
            <person name="Nene V."/>
        </authorList>
    </citation>
    <scope>NUCLEOTIDE SEQUENCE [LARGE SCALE GENOMIC DNA]</scope>
    <source>
        <strain evidence="2 3">Muguga</strain>
    </source>
</reference>
<dbReference type="OMA" id="THGDSEN"/>
<name>Q4N371_THEPA</name>
<evidence type="ECO:0000256" key="1">
    <source>
        <dbReference type="SAM" id="SignalP"/>
    </source>
</evidence>
<dbReference type="AlphaFoldDB" id="Q4N371"/>
<dbReference type="EMBL" id="AAGK01000004">
    <property type="protein sequence ID" value="EAN31468.1"/>
    <property type="molecule type" value="Genomic_DNA"/>
</dbReference>
<feature type="signal peptide" evidence="1">
    <location>
        <begin position="1"/>
        <end position="24"/>
    </location>
</feature>
<gene>
    <name evidence="2" type="ordered locus">TP04_0116</name>
</gene>
<dbReference type="RefSeq" id="XP_763751.1">
    <property type="nucleotide sequence ID" value="XM_758658.1"/>
</dbReference>
<dbReference type="InParanoid" id="Q4N371"/>
<comment type="caution">
    <text evidence="2">The sequence shown here is derived from an EMBL/GenBank/DDBJ whole genome shotgun (WGS) entry which is preliminary data.</text>
</comment>
<keyword evidence="1" id="KW-0732">Signal</keyword>
<proteinExistence type="predicted"/>
<dbReference type="KEGG" id="tpv:TP04_0116"/>
<sequence length="398" mass="45075">MKRSRGLAYVVSSVLLLLVCGASAGLLVKINFFPPESNTTNTLPNTSNTLPNTSNTHLNGSITGVDVVNPVDLDVSKRSLSNFNYVEDSFGVKFVVKKGFGIRKIYDSSRPHEVIYNNHQEFATQVYLHTDESVRSLMILTNHKALLRHYSTHPFHSHNSHYSHYSHYSHNSHNFNNLTNINNWDMSSLRFYGQSGEELDHSNFSPNLHNLSYGYDFTHGDSENKVVKIVLSGEVLYEYEKMKEFGEVSGVYFNPLKSSFFLLNTENTMRVLTTGTDTTTTISIVNVVEKDKTESLNSELVKRELVLERELVSREWGELLEKGYVAESGSVFSSVSDGERKIWSAEGSDYAVKVLVKVVEAAEMVGIIMLNGTFLLFQRVNKDWENITQRLLYTHLTN</sequence>
<evidence type="ECO:0000313" key="2">
    <source>
        <dbReference type="EMBL" id="EAN31468.1"/>
    </source>
</evidence>
<evidence type="ECO:0000313" key="3">
    <source>
        <dbReference type="Proteomes" id="UP000001949"/>
    </source>
</evidence>
<feature type="chain" id="PRO_5004241625" evidence="1">
    <location>
        <begin position="25"/>
        <end position="398"/>
    </location>
</feature>
<organism evidence="2 3">
    <name type="scientific">Theileria parva</name>
    <name type="common">East coast fever infection agent</name>
    <dbReference type="NCBI Taxonomy" id="5875"/>
    <lineage>
        <taxon>Eukaryota</taxon>
        <taxon>Sar</taxon>
        <taxon>Alveolata</taxon>
        <taxon>Apicomplexa</taxon>
        <taxon>Aconoidasida</taxon>
        <taxon>Piroplasmida</taxon>
        <taxon>Theileriidae</taxon>
        <taxon>Theileria</taxon>
    </lineage>
</organism>
<dbReference type="eggNOG" id="ENOG502QWZA">
    <property type="taxonomic scope" value="Eukaryota"/>
</dbReference>
<dbReference type="GeneID" id="3501376"/>